<reference evidence="2 3" key="1">
    <citation type="submission" date="2020-08" db="EMBL/GenBank/DDBJ databases">
        <title>Genomic Encyclopedia of Type Strains, Phase IV (KMG-IV): sequencing the most valuable type-strain genomes for metagenomic binning, comparative biology and taxonomic classification.</title>
        <authorList>
            <person name="Goeker M."/>
        </authorList>
    </citation>
    <scope>NUCLEOTIDE SEQUENCE [LARGE SCALE GENOMIC DNA]</scope>
    <source>
        <strain evidence="2 3">DSM 103679</strain>
    </source>
</reference>
<evidence type="ECO:0000313" key="3">
    <source>
        <dbReference type="Proteomes" id="UP000578697"/>
    </source>
</evidence>
<evidence type="ECO:0008006" key="4">
    <source>
        <dbReference type="Google" id="ProtNLM"/>
    </source>
</evidence>
<dbReference type="RefSeq" id="WP_184652260.1">
    <property type="nucleotide sequence ID" value="NZ_JACHFR010000002.1"/>
</dbReference>
<dbReference type="Gene3D" id="2.60.320.10">
    <property type="entry name" value="N-utilization substance G protein NusG, insert domain"/>
    <property type="match status" value="1"/>
</dbReference>
<proteinExistence type="predicted"/>
<keyword evidence="1" id="KW-1133">Transmembrane helix</keyword>
<organism evidence="2 3">
    <name type="scientific">Treponema rectale</name>
    <dbReference type="NCBI Taxonomy" id="744512"/>
    <lineage>
        <taxon>Bacteria</taxon>
        <taxon>Pseudomonadati</taxon>
        <taxon>Spirochaetota</taxon>
        <taxon>Spirochaetia</taxon>
        <taxon>Spirochaetales</taxon>
        <taxon>Treponemataceae</taxon>
        <taxon>Treponema</taxon>
    </lineage>
</organism>
<keyword evidence="3" id="KW-1185">Reference proteome</keyword>
<dbReference type="AlphaFoldDB" id="A0A840SHC8"/>
<comment type="caution">
    <text evidence="2">The sequence shown here is derived from an EMBL/GenBank/DDBJ whole genome shotgun (WGS) entry which is preliminary data.</text>
</comment>
<gene>
    <name evidence="2" type="ORF">HNP77_001190</name>
</gene>
<accession>A0A840SHC8</accession>
<dbReference type="Proteomes" id="UP000578697">
    <property type="component" value="Unassembled WGS sequence"/>
</dbReference>
<evidence type="ECO:0000313" key="2">
    <source>
        <dbReference type="EMBL" id="MBB5218821.1"/>
    </source>
</evidence>
<protein>
    <recommendedName>
        <fullName evidence="4">NusG domain-containing protein</fullName>
    </recommendedName>
</protein>
<dbReference type="InterPro" id="IPR038690">
    <property type="entry name" value="NusG_2_sf"/>
</dbReference>
<sequence>MKKIRILDLVIILLVVSAGIILIIKTTLHSASIVSVKADGNEYEYSANAEGIYKVKGRLGFTTFEIKNGKVRIIDSPCPNKTCIRQGWHAPVVCLPNDVIITLKGNEDDYDAVAQ</sequence>
<keyword evidence="1" id="KW-0472">Membrane</keyword>
<dbReference type="Pfam" id="PF07009">
    <property type="entry name" value="NusG_II"/>
    <property type="match status" value="1"/>
</dbReference>
<feature type="transmembrane region" description="Helical" evidence="1">
    <location>
        <begin position="6"/>
        <end position="24"/>
    </location>
</feature>
<dbReference type="EMBL" id="JACHFR010000002">
    <property type="protein sequence ID" value="MBB5218821.1"/>
    <property type="molecule type" value="Genomic_DNA"/>
</dbReference>
<keyword evidence="1" id="KW-0812">Transmembrane</keyword>
<name>A0A840SHC8_9SPIR</name>
<evidence type="ECO:0000256" key="1">
    <source>
        <dbReference type="SAM" id="Phobius"/>
    </source>
</evidence>